<name>A0A8C8RQY1_9SAUR</name>
<dbReference type="InterPro" id="IPR001855">
    <property type="entry name" value="Defensin_beta-like"/>
</dbReference>
<accession>A0A8C8RQY1</accession>
<evidence type="ECO:0000259" key="1">
    <source>
        <dbReference type="Pfam" id="PF00711"/>
    </source>
</evidence>
<feature type="domain" description="Beta-defensin-like" evidence="1">
    <location>
        <begin position="24"/>
        <end position="58"/>
    </location>
</feature>
<dbReference type="Pfam" id="PF00711">
    <property type="entry name" value="Defensin_beta"/>
    <property type="match status" value="1"/>
</dbReference>
<keyword evidence="3" id="KW-1185">Reference proteome</keyword>
<dbReference type="CDD" id="cd21908">
    <property type="entry name" value="BDD_Gal13"/>
    <property type="match status" value="1"/>
</dbReference>
<dbReference type="Proteomes" id="UP000694393">
    <property type="component" value="Unplaced"/>
</dbReference>
<dbReference type="SUPFAM" id="SSF57392">
    <property type="entry name" value="Defensin-like"/>
    <property type="match status" value="1"/>
</dbReference>
<dbReference type="GO" id="GO:0006952">
    <property type="term" value="P:defense response"/>
    <property type="evidence" value="ECO:0007669"/>
    <property type="project" value="InterPro"/>
</dbReference>
<proteinExistence type="predicted"/>
<sequence>KKYFHFYMRNSVLIYPNSLCSAYDTIQCLTNHGHCRRLCFHMERQVSTCTNGHQRCCK</sequence>
<dbReference type="GO" id="GO:0005576">
    <property type="term" value="C:extracellular region"/>
    <property type="evidence" value="ECO:0007669"/>
    <property type="project" value="InterPro"/>
</dbReference>
<dbReference type="Ensembl" id="ENSPCET00000009631.1">
    <property type="protein sequence ID" value="ENSPCEP00000009304.1"/>
    <property type="gene ID" value="ENSPCEG00000007461.1"/>
</dbReference>
<evidence type="ECO:0000313" key="2">
    <source>
        <dbReference type="Ensembl" id="ENSPCEP00000009304.1"/>
    </source>
</evidence>
<protein>
    <recommendedName>
        <fullName evidence="1">Beta-defensin-like domain-containing protein</fullName>
    </recommendedName>
</protein>
<dbReference type="AlphaFoldDB" id="A0A8C8RQY1"/>
<organism evidence="2 3">
    <name type="scientific">Pelusios castaneus</name>
    <name type="common">West African mud turtle</name>
    <dbReference type="NCBI Taxonomy" id="367368"/>
    <lineage>
        <taxon>Eukaryota</taxon>
        <taxon>Metazoa</taxon>
        <taxon>Chordata</taxon>
        <taxon>Craniata</taxon>
        <taxon>Vertebrata</taxon>
        <taxon>Euteleostomi</taxon>
        <taxon>Archelosauria</taxon>
        <taxon>Testudinata</taxon>
        <taxon>Testudines</taxon>
        <taxon>Pleurodira</taxon>
        <taxon>Pelomedusidae</taxon>
        <taxon>Pelusios</taxon>
    </lineage>
</organism>
<reference evidence="2" key="1">
    <citation type="submission" date="2025-08" db="UniProtKB">
        <authorList>
            <consortium name="Ensembl"/>
        </authorList>
    </citation>
    <scope>IDENTIFICATION</scope>
</reference>
<evidence type="ECO:0000313" key="3">
    <source>
        <dbReference type="Proteomes" id="UP000694393"/>
    </source>
</evidence>
<reference evidence="2" key="2">
    <citation type="submission" date="2025-09" db="UniProtKB">
        <authorList>
            <consortium name="Ensembl"/>
        </authorList>
    </citation>
    <scope>IDENTIFICATION</scope>
</reference>